<proteinExistence type="predicted"/>
<protein>
    <recommendedName>
        <fullName evidence="1">HTH cro/C1-type domain-containing protein</fullName>
    </recommendedName>
</protein>
<accession>A0A2M9F085</accession>
<name>A0A2M9F085_9BACL</name>
<dbReference type="InterPro" id="IPR010982">
    <property type="entry name" value="Lambda_DNA-bd_dom_sf"/>
</dbReference>
<organism evidence="2 3">
    <name type="scientific">Chryseomicrobium excrementi</name>
    <dbReference type="NCBI Taxonomy" id="2041346"/>
    <lineage>
        <taxon>Bacteria</taxon>
        <taxon>Bacillati</taxon>
        <taxon>Bacillota</taxon>
        <taxon>Bacilli</taxon>
        <taxon>Bacillales</taxon>
        <taxon>Caryophanaceae</taxon>
        <taxon>Chryseomicrobium</taxon>
    </lineage>
</organism>
<evidence type="ECO:0000313" key="3">
    <source>
        <dbReference type="Proteomes" id="UP000228680"/>
    </source>
</evidence>
<dbReference type="SMART" id="SM00530">
    <property type="entry name" value="HTH_XRE"/>
    <property type="match status" value="1"/>
</dbReference>
<reference evidence="2 3" key="1">
    <citation type="submission" date="2017-10" db="EMBL/GenBank/DDBJ databases">
        <title>Draft genome of Chryseomicrobium casticus sp. nov.</title>
        <authorList>
            <person name="Chakraborty R."/>
            <person name="Saha T."/>
        </authorList>
    </citation>
    <scope>NUCLEOTIDE SEQUENCE [LARGE SCALE GENOMIC DNA]</scope>
    <source>
        <strain evidence="2 3">ET03</strain>
    </source>
</reference>
<keyword evidence="3" id="KW-1185">Reference proteome</keyword>
<dbReference type="PROSITE" id="PS50943">
    <property type="entry name" value="HTH_CROC1"/>
    <property type="match status" value="1"/>
</dbReference>
<dbReference type="Proteomes" id="UP000228680">
    <property type="component" value="Unassembled WGS sequence"/>
</dbReference>
<dbReference type="SUPFAM" id="SSF47413">
    <property type="entry name" value="lambda repressor-like DNA-binding domains"/>
    <property type="match status" value="1"/>
</dbReference>
<sequence length="152" mass="18272">MVPYRYSDDSRVEVITLKFHEKLRAFRDEQLNISQKEAALLLEVSNVNLSRYETAERQPSLEFLHRIRTKYKMTDEQFLDLLTEDTTVRKPMETFLEQAHETQSRYYSQFSELLAELMDEKSFRLLLLYLRDLSEKERKELLAQVVEQIEQS</sequence>
<dbReference type="InterPro" id="IPR001387">
    <property type="entry name" value="Cro/C1-type_HTH"/>
</dbReference>
<dbReference type="GO" id="GO:0003677">
    <property type="term" value="F:DNA binding"/>
    <property type="evidence" value="ECO:0007669"/>
    <property type="project" value="InterPro"/>
</dbReference>
<dbReference type="EMBL" id="PCGR01000002">
    <property type="protein sequence ID" value="PJK16863.1"/>
    <property type="molecule type" value="Genomic_DNA"/>
</dbReference>
<dbReference type="AlphaFoldDB" id="A0A2M9F085"/>
<evidence type="ECO:0000259" key="1">
    <source>
        <dbReference type="PROSITE" id="PS50943"/>
    </source>
</evidence>
<evidence type="ECO:0000313" key="2">
    <source>
        <dbReference type="EMBL" id="PJK16863.1"/>
    </source>
</evidence>
<dbReference type="Gene3D" id="1.10.260.40">
    <property type="entry name" value="lambda repressor-like DNA-binding domains"/>
    <property type="match status" value="1"/>
</dbReference>
<gene>
    <name evidence="2" type="ORF">CQS04_06840</name>
</gene>
<dbReference type="Pfam" id="PF01381">
    <property type="entry name" value="HTH_3"/>
    <property type="match status" value="1"/>
</dbReference>
<feature type="domain" description="HTH cro/C1-type" evidence="1">
    <location>
        <begin position="23"/>
        <end position="78"/>
    </location>
</feature>
<dbReference type="OrthoDB" id="1863321at2"/>
<dbReference type="CDD" id="cd00093">
    <property type="entry name" value="HTH_XRE"/>
    <property type="match status" value="1"/>
</dbReference>
<comment type="caution">
    <text evidence="2">The sequence shown here is derived from an EMBL/GenBank/DDBJ whole genome shotgun (WGS) entry which is preliminary data.</text>
</comment>